<keyword evidence="2" id="KW-1133">Transmembrane helix</keyword>
<evidence type="ECO:0000313" key="3">
    <source>
        <dbReference type="EMBL" id="MBB5955461.1"/>
    </source>
</evidence>
<dbReference type="Proteomes" id="UP000547510">
    <property type="component" value="Unassembled WGS sequence"/>
</dbReference>
<dbReference type="Pfam" id="PF12028">
    <property type="entry name" value="DUF3515"/>
    <property type="match status" value="1"/>
</dbReference>
<dbReference type="AlphaFoldDB" id="A0A841CDW9"/>
<dbReference type="InterPro" id="IPR021903">
    <property type="entry name" value="DUF3515"/>
</dbReference>
<feature type="transmembrane region" description="Helical" evidence="2">
    <location>
        <begin position="15"/>
        <end position="37"/>
    </location>
</feature>
<dbReference type="EMBL" id="JACHJN010000003">
    <property type="protein sequence ID" value="MBB5955461.1"/>
    <property type="molecule type" value="Genomic_DNA"/>
</dbReference>
<dbReference type="RefSeq" id="WP_184690303.1">
    <property type="nucleotide sequence ID" value="NZ_JACHJN010000003.1"/>
</dbReference>
<keyword evidence="2" id="KW-0812">Transmembrane</keyword>
<accession>A0A841CDW9</accession>
<name>A0A841CDW9_9PSEU</name>
<reference evidence="3 4" key="1">
    <citation type="submission" date="2020-08" db="EMBL/GenBank/DDBJ databases">
        <title>Genomic Encyclopedia of Type Strains, Phase III (KMG-III): the genomes of soil and plant-associated and newly described type strains.</title>
        <authorList>
            <person name="Whitman W."/>
        </authorList>
    </citation>
    <scope>NUCLEOTIDE SEQUENCE [LARGE SCALE GENOMIC DNA]</scope>
    <source>
        <strain evidence="3 4">CECT 8640</strain>
    </source>
</reference>
<keyword evidence="4" id="KW-1185">Reference proteome</keyword>
<evidence type="ECO:0000313" key="4">
    <source>
        <dbReference type="Proteomes" id="UP000547510"/>
    </source>
</evidence>
<feature type="region of interest" description="Disordered" evidence="1">
    <location>
        <begin position="170"/>
        <end position="193"/>
    </location>
</feature>
<keyword evidence="2" id="KW-0472">Membrane</keyword>
<evidence type="ECO:0008006" key="5">
    <source>
        <dbReference type="Google" id="ProtNLM"/>
    </source>
</evidence>
<gene>
    <name evidence="3" type="ORF">FHS29_002042</name>
</gene>
<sequence>MAPEPEPTPLLPRPLLAVAVGLPALLAAGVAAVGLFLGTGGQDEPADPTSARSGPVALVPVPAPKAEGEECQALQSKLPMQLVSNGATLPRRELAAPAPPGAVAWGDTRHDPIVLRCGLDRPAALTPGSTLRVVSDVQWLEITEGTTATWYVVDRPAYIALTIPSDAGTGPLQDISTTVRDTLPTTPVDTRGN</sequence>
<proteinExistence type="predicted"/>
<organism evidence="3 4">
    <name type="scientific">Saccharothrix tamanrassetensis</name>
    <dbReference type="NCBI Taxonomy" id="1051531"/>
    <lineage>
        <taxon>Bacteria</taxon>
        <taxon>Bacillati</taxon>
        <taxon>Actinomycetota</taxon>
        <taxon>Actinomycetes</taxon>
        <taxon>Pseudonocardiales</taxon>
        <taxon>Pseudonocardiaceae</taxon>
        <taxon>Saccharothrix</taxon>
    </lineage>
</organism>
<evidence type="ECO:0000256" key="2">
    <source>
        <dbReference type="SAM" id="Phobius"/>
    </source>
</evidence>
<protein>
    <recommendedName>
        <fullName evidence="5">DUF3515 domain-containing protein</fullName>
    </recommendedName>
</protein>
<comment type="caution">
    <text evidence="3">The sequence shown here is derived from an EMBL/GenBank/DDBJ whole genome shotgun (WGS) entry which is preliminary data.</text>
</comment>
<evidence type="ECO:0000256" key="1">
    <source>
        <dbReference type="SAM" id="MobiDB-lite"/>
    </source>
</evidence>
<feature type="compositionally biased region" description="Polar residues" evidence="1">
    <location>
        <begin position="174"/>
        <end position="193"/>
    </location>
</feature>